<accession>A0AAE1G5S1</accession>
<proteinExistence type="predicted"/>
<sequence>MCKQNLRLNILVCYRQVGTVTVVAEEPLSGHSLPLGSWDDARTTCRALILDIFGSINFNNTDTVLRLNVLPWCNLHNTCPLTASSKFPLEVTNTETKYDETEPGTG</sequence>
<gene>
    <name evidence="4" type="ORF">Pcinc_000376</name>
    <name evidence="3" type="ORF">Pcinc_002615</name>
    <name evidence="2" type="ORF">Pcinc_004211</name>
    <name evidence="1" type="ORF">Pcinc_008905</name>
</gene>
<dbReference type="Proteomes" id="UP001286313">
    <property type="component" value="Unassembled WGS sequence"/>
</dbReference>
<dbReference type="EMBL" id="JAWQEG010000654">
    <property type="protein sequence ID" value="KAK3887023.1"/>
    <property type="molecule type" value="Genomic_DNA"/>
</dbReference>
<evidence type="ECO:0000313" key="3">
    <source>
        <dbReference type="EMBL" id="KAK3893550.1"/>
    </source>
</evidence>
<dbReference type="EMBL" id="JAWQEG010000023">
    <property type="protein sequence ID" value="KAK3895992.1"/>
    <property type="molecule type" value="Genomic_DNA"/>
</dbReference>
<dbReference type="EMBL" id="JAWQEG010000297">
    <property type="protein sequence ID" value="KAK3891905.1"/>
    <property type="molecule type" value="Genomic_DNA"/>
</dbReference>
<dbReference type="EMBL" id="JAWQEG010000199">
    <property type="protein sequence ID" value="KAK3893550.1"/>
    <property type="molecule type" value="Genomic_DNA"/>
</dbReference>
<comment type="caution">
    <text evidence="1">The sequence shown here is derived from an EMBL/GenBank/DDBJ whole genome shotgun (WGS) entry which is preliminary data.</text>
</comment>
<name>A0AAE1G5S1_PETCI</name>
<keyword evidence="5" id="KW-1185">Reference proteome</keyword>
<evidence type="ECO:0000313" key="4">
    <source>
        <dbReference type="EMBL" id="KAK3895992.1"/>
    </source>
</evidence>
<evidence type="ECO:0000313" key="2">
    <source>
        <dbReference type="EMBL" id="KAK3891905.1"/>
    </source>
</evidence>
<dbReference type="AlphaFoldDB" id="A0AAE1G5S1"/>
<protein>
    <submittedName>
        <fullName evidence="1">Uncharacterized protein</fullName>
    </submittedName>
</protein>
<organism evidence="1 5">
    <name type="scientific">Petrolisthes cinctipes</name>
    <name type="common">Flat porcelain crab</name>
    <dbReference type="NCBI Taxonomy" id="88211"/>
    <lineage>
        <taxon>Eukaryota</taxon>
        <taxon>Metazoa</taxon>
        <taxon>Ecdysozoa</taxon>
        <taxon>Arthropoda</taxon>
        <taxon>Crustacea</taxon>
        <taxon>Multicrustacea</taxon>
        <taxon>Malacostraca</taxon>
        <taxon>Eumalacostraca</taxon>
        <taxon>Eucarida</taxon>
        <taxon>Decapoda</taxon>
        <taxon>Pleocyemata</taxon>
        <taxon>Anomura</taxon>
        <taxon>Galatheoidea</taxon>
        <taxon>Porcellanidae</taxon>
        <taxon>Petrolisthes</taxon>
    </lineage>
</organism>
<evidence type="ECO:0000313" key="5">
    <source>
        <dbReference type="Proteomes" id="UP001286313"/>
    </source>
</evidence>
<evidence type="ECO:0000313" key="1">
    <source>
        <dbReference type="EMBL" id="KAK3887023.1"/>
    </source>
</evidence>
<reference evidence="1" key="1">
    <citation type="submission" date="2023-10" db="EMBL/GenBank/DDBJ databases">
        <title>Genome assemblies of two species of porcelain crab, Petrolisthes cinctipes and Petrolisthes manimaculis (Anomura: Porcellanidae).</title>
        <authorList>
            <person name="Angst P."/>
        </authorList>
    </citation>
    <scope>NUCLEOTIDE SEQUENCE</scope>
    <source>
        <strain evidence="1">PB745_01</strain>
        <tissue evidence="1">Gill</tissue>
    </source>
</reference>